<dbReference type="InterPro" id="IPR010989">
    <property type="entry name" value="SNARE"/>
</dbReference>
<reference evidence="6" key="1">
    <citation type="submission" date="2018-01" db="EMBL/GenBank/DDBJ databases">
        <authorList>
            <person name="Mao J.F."/>
        </authorList>
    </citation>
    <scope>NUCLEOTIDE SEQUENCE</scope>
    <source>
        <strain evidence="6">Huo1</strain>
        <tissue evidence="6">Leaf</tissue>
    </source>
</reference>
<dbReference type="GO" id="GO:0016020">
    <property type="term" value="C:membrane"/>
    <property type="evidence" value="ECO:0007669"/>
    <property type="project" value="InterPro"/>
</dbReference>
<sequence length="309" mass="33445">MEGTSSSKMHVAKAEAEAGTGTRRQDSYCLEMFSVEVENMKQDLTGLENLYNSLCESNEEIKKAKDSATMRAIRARLNDDLDDLFKLAKQINKKYEGIVRANAAQRGSGDDQARAGMISDLVDALHGLMRRFQSLRGEMETDHRQIIEAKFFMITREKPTSEAIDNLIASETARSPLPHATQEHGWDPVAEAVAEIQERRDAIREVRRNLMALHQVLLGIAAPPTSADVGQGQGGGSKPTAARDTAEATQPAAAATGGGGKGGGMGALNDYERETRNQAYIAIVIALVIIIALVISTIRVDIALENTGP</sequence>
<evidence type="ECO:0000256" key="4">
    <source>
        <dbReference type="SAM" id="Phobius"/>
    </source>
</evidence>
<keyword evidence="1" id="KW-0653">Protein transport</keyword>
<feature type="region of interest" description="Disordered" evidence="3">
    <location>
        <begin position="224"/>
        <end position="264"/>
    </location>
</feature>
<evidence type="ECO:0000256" key="1">
    <source>
        <dbReference type="ARBA" id="ARBA00022927"/>
    </source>
</evidence>
<dbReference type="InterPro" id="IPR006011">
    <property type="entry name" value="Syntaxin_N"/>
</dbReference>
<feature type="domain" description="Syntaxin N-terminal" evidence="5">
    <location>
        <begin position="25"/>
        <end position="144"/>
    </location>
</feature>
<feature type="transmembrane region" description="Helical" evidence="4">
    <location>
        <begin position="279"/>
        <end position="300"/>
    </location>
</feature>
<feature type="coiled-coil region" evidence="2">
    <location>
        <begin position="30"/>
        <end position="94"/>
    </location>
</feature>
<proteinExistence type="predicted"/>
<dbReference type="Gene3D" id="1.20.58.70">
    <property type="match status" value="1"/>
</dbReference>
<keyword evidence="2" id="KW-0175">Coiled coil</keyword>
<dbReference type="OrthoDB" id="909709at2759"/>
<evidence type="ECO:0000256" key="3">
    <source>
        <dbReference type="SAM" id="MobiDB-lite"/>
    </source>
</evidence>
<evidence type="ECO:0000256" key="2">
    <source>
        <dbReference type="SAM" id="Coils"/>
    </source>
</evidence>
<dbReference type="EMBL" id="PNBA02000017">
    <property type="protein sequence ID" value="KAG6393982.1"/>
    <property type="molecule type" value="Genomic_DNA"/>
</dbReference>
<name>A0A8X8WFH2_SALSN</name>
<accession>A0A8X8WFH2</accession>
<dbReference type="AlphaFoldDB" id="A0A8X8WFH2"/>
<protein>
    <recommendedName>
        <fullName evidence="5">Syntaxin N-terminal domain-containing protein</fullName>
    </recommendedName>
</protein>
<keyword evidence="4" id="KW-1133">Transmembrane helix</keyword>
<evidence type="ECO:0000259" key="5">
    <source>
        <dbReference type="SMART" id="SM00503"/>
    </source>
</evidence>
<dbReference type="SUPFAM" id="SSF47661">
    <property type="entry name" value="t-snare proteins"/>
    <property type="match status" value="1"/>
</dbReference>
<keyword evidence="7" id="KW-1185">Reference proteome</keyword>
<dbReference type="GO" id="GO:0015031">
    <property type="term" value="P:protein transport"/>
    <property type="evidence" value="ECO:0007669"/>
    <property type="project" value="UniProtKB-KW"/>
</dbReference>
<dbReference type="Proteomes" id="UP000298416">
    <property type="component" value="Unassembled WGS sequence"/>
</dbReference>
<dbReference type="GO" id="GO:0016192">
    <property type="term" value="P:vesicle-mediated transport"/>
    <property type="evidence" value="ECO:0007669"/>
    <property type="project" value="InterPro"/>
</dbReference>
<gene>
    <name evidence="6" type="ORF">SASPL_144558</name>
</gene>
<keyword evidence="4" id="KW-0472">Membrane</keyword>
<organism evidence="6">
    <name type="scientific">Salvia splendens</name>
    <name type="common">Scarlet sage</name>
    <dbReference type="NCBI Taxonomy" id="180675"/>
    <lineage>
        <taxon>Eukaryota</taxon>
        <taxon>Viridiplantae</taxon>
        <taxon>Streptophyta</taxon>
        <taxon>Embryophyta</taxon>
        <taxon>Tracheophyta</taxon>
        <taxon>Spermatophyta</taxon>
        <taxon>Magnoliopsida</taxon>
        <taxon>eudicotyledons</taxon>
        <taxon>Gunneridae</taxon>
        <taxon>Pentapetalae</taxon>
        <taxon>asterids</taxon>
        <taxon>lamiids</taxon>
        <taxon>Lamiales</taxon>
        <taxon>Lamiaceae</taxon>
        <taxon>Nepetoideae</taxon>
        <taxon>Mentheae</taxon>
        <taxon>Salviinae</taxon>
        <taxon>Salvia</taxon>
        <taxon>Salvia subgen. Calosphace</taxon>
        <taxon>core Calosphace</taxon>
    </lineage>
</organism>
<evidence type="ECO:0000313" key="6">
    <source>
        <dbReference type="EMBL" id="KAG6393982.1"/>
    </source>
</evidence>
<dbReference type="Pfam" id="PF00804">
    <property type="entry name" value="Syntaxin"/>
    <property type="match status" value="1"/>
</dbReference>
<keyword evidence="4" id="KW-0812">Transmembrane</keyword>
<keyword evidence="1" id="KW-0813">Transport</keyword>
<comment type="caution">
    <text evidence="6">The sequence shown here is derived from an EMBL/GenBank/DDBJ whole genome shotgun (WGS) entry which is preliminary data.</text>
</comment>
<evidence type="ECO:0000313" key="7">
    <source>
        <dbReference type="Proteomes" id="UP000298416"/>
    </source>
</evidence>
<dbReference type="SMART" id="SM00503">
    <property type="entry name" value="SynN"/>
    <property type="match status" value="1"/>
</dbReference>
<reference evidence="6" key="2">
    <citation type="submission" date="2020-08" db="EMBL/GenBank/DDBJ databases">
        <title>Plant Genome Project.</title>
        <authorList>
            <person name="Zhang R.-G."/>
        </authorList>
    </citation>
    <scope>NUCLEOTIDE SEQUENCE</scope>
    <source>
        <strain evidence="6">Huo1</strain>
        <tissue evidence="6">Leaf</tissue>
    </source>
</reference>